<dbReference type="InterPro" id="IPR016181">
    <property type="entry name" value="Acyl_CoA_acyltransferase"/>
</dbReference>
<feature type="domain" description="N-acetyltransferase" evidence="1">
    <location>
        <begin position="28"/>
        <end position="178"/>
    </location>
</feature>
<keyword evidence="2" id="KW-0808">Transferase</keyword>
<comment type="caution">
    <text evidence="2">The sequence shown here is derived from an EMBL/GenBank/DDBJ whole genome shotgun (WGS) entry which is preliminary data.</text>
</comment>
<name>A0A2S8G3S0_9BACT</name>
<sequence>MGHYLMNNNSPRHISLIPILEVDSNIQSRVRDIRNEDAVRKWMYTDHFISEDEHLAWLDQLRIDSKQRVFVVLNEDNNPLGAVSVNALDRRHRKSDWAFYLTSTSRGGMGAALEFAFIDFVFDTLALEKLNCEVLEGNDSVVKLHKKFGFVEEGFRRSNIIKEGRRIGVHLLGLLNCEWRTSRQAIYDKYKSRFDQFTFSISFNRE</sequence>
<dbReference type="PROSITE" id="PS51186">
    <property type="entry name" value="GNAT"/>
    <property type="match status" value="1"/>
</dbReference>
<dbReference type="InterPro" id="IPR051908">
    <property type="entry name" value="Ribosomal_N-acetyltransferase"/>
</dbReference>
<dbReference type="Proteomes" id="UP000240009">
    <property type="component" value="Unassembled WGS sequence"/>
</dbReference>
<dbReference type="InterPro" id="IPR000182">
    <property type="entry name" value="GNAT_dom"/>
</dbReference>
<evidence type="ECO:0000313" key="2">
    <source>
        <dbReference type="EMBL" id="PQO38794.1"/>
    </source>
</evidence>
<dbReference type="SUPFAM" id="SSF55729">
    <property type="entry name" value="Acyl-CoA N-acyltransferases (Nat)"/>
    <property type="match status" value="1"/>
</dbReference>
<evidence type="ECO:0000259" key="1">
    <source>
        <dbReference type="PROSITE" id="PS51186"/>
    </source>
</evidence>
<dbReference type="GO" id="GO:0008999">
    <property type="term" value="F:protein-N-terminal-alanine acetyltransferase activity"/>
    <property type="evidence" value="ECO:0007669"/>
    <property type="project" value="TreeGrafter"/>
</dbReference>
<dbReference type="Gene3D" id="3.40.630.30">
    <property type="match status" value="1"/>
</dbReference>
<reference evidence="2 3" key="1">
    <citation type="submission" date="2018-02" db="EMBL/GenBank/DDBJ databases">
        <title>Comparative genomes isolates from brazilian mangrove.</title>
        <authorList>
            <person name="Araujo J.E."/>
            <person name="Taketani R.G."/>
            <person name="Silva M.C.P."/>
            <person name="Loureco M.V."/>
            <person name="Andreote F.D."/>
        </authorList>
    </citation>
    <scope>NUCLEOTIDE SEQUENCE [LARGE SCALE GENOMIC DNA]</scope>
    <source>
        <strain evidence="2 3">HEX-2 MGV</strain>
    </source>
</reference>
<proteinExistence type="predicted"/>
<dbReference type="InterPro" id="IPR020036">
    <property type="entry name" value="PseH"/>
</dbReference>
<dbReference type="GO" id="GO:1990189">
    <property type="term" value="F:protein N-terminal-serine acetyltransferase activity"/>
    <property type="evidence" value="ECO:0007669"/>
    <property type="project" value="TreeGrafter"/>
</dbReference>
<protein>
    <submittedName>
        <fullName evidence="2">UDP-4-amino-4, 6-dideoxy-N-acetyl-beta-L-altrosamine N-acetyltransferase</fullName>
    </submittedName>
</protein>
<dbReference type="PANTHER" id="PTHR43441">
    <property type="entry name" value="RIBOSOMAL-PROTEIN-SERINE ACETYLTRANSFERASE"/>
    <property type="match status" value="1"/>
</dbReference>
<gene>
    <name evidence="2" type="primary">pseH</name>
    <name evidence="2" type="ORF">C5Y96_02690</name>
</gene>
<evidence type="ECO:0000313" key="3">
    <source>
        <dbReference type="Proteomes" id="UP000240009"/>
    </source>
</evidence>
<dbReference type="GO" id="GO:0005737">
    <property type="term" value="C:cytoplasm"/>
    <property type="evidence" value="ECO:0007669"/>
    <property type="project" value="TreeGrafter"/>
</dbReference>
<accession>A0A2S8G3S0</accession>
<dbReference type="PANTHER" id="PTHR43441:SF2">
    <property type="entry name" value="FAMILY ACETYLTRANSFERASE, PUTATIVE (AFU_ORTHOLOGUE AFUA_7G00850)-RELATED"/>
    <property type="match status" value="1"/>
</dbReference>
<dbReference type="Pfam" id="PF13302">
    <property type="entry name" value="Acetyltransf_3"/>
    <property type="match status" value="1"/>
</dbReference>
<dbReference type="EMBL" id="PUIA01000016">
    <property type="protein sequence ID" value="PQO38794.1"/>
    <property type="molecule type" value="Genomic_DNA"/>
</dbReference>
<dbReference type="AlphaFoldDB" id="A0A2S8G3S0"/>
<dbReference type="NCBIfam" id="TIGR03585">
    <property type="entry name" value="PseH"/>
    <property type="match status" value="1"/>
</dbReference>
<organism evidence="2 3">
    <name type="scientific">Blastopirellula marina</name>
    <dbReference type="NCBI Taxonomy" id="124"/>
    <lineage>
        <taxon>Bacteria</taxon>
        <taxon>Pseudomonadati</taxon>
        <taxon>Planctomycetota</taxon>
        <taxon>Planctomycetia</taxon>
        <taxon>Pirellulales</taxon>
        <taxon>Pirellulaceae</taxon>
        <taxon>Blastopirellula</taxon>
    </lineage>
</organism>